<dbReference type="AlphaFoldDB" id="A0A7J6LX54"/>
<feature type="region of interest" description="Disordered" evidence="1">
    <location>
        <begin position="179"/>
        <end position="301"/>
    </location>
</feature>
<evidence type="ECO:0000313" key="4">
    <source>
        <dbReference type="EMBL" id="KAF4668435.1"/>
    </source>
</evidence>
<evidence type="ECO:0000256" key="2">
    <source>
        <dbReference type="SAM" id="SignalP"/>
    </source>
</evidence>
<comment type="caution">
    <text evidence="3">The sequence shown here is derived from an EMBL/GenBank/DDBJ whole genome shotgun (WGS) entry which is preliminary data.</text>
</comment>
<evidence type="ECO:0000256" key="1">
    <source>
        <dbReference type="SAM" id="MobiDB-lite"/>
    </source>
</evidence>
<evidence type="ECO:0000313" key="6">
    <source>
        <dbReference type="Proteomes" id="UP000572268"/>
    </source>
</evidence>
<dbReference type="EMBL" id="JABANN010000160">
    <property type="protein sequence ID" value="KAF4668435.1"/>
    <property type="molecule type" value="Genomic_DNA"/>
</dbReference>
<dbReference type="EMBL" id="JABAHT010000132">
    <property type="protein sequence ID" value="KAF4663847.1"/>
    <property type="molecule type" value="Genomic_DNA"/>
</dbReference>
<feature type="chain" id="PRO_5036400564" evidence="2">
    <location>
        <begin position="20"/>
        <end position="301"/>
    </location>
</feature>
<dbReference type="Proteomes" id="UP000570595">
    <property type="component" value="Unassembled WGS sequence"/>
</dbReference>
<name>A0A7J6LX54_PEROL</name>
<feature type="signal peptide" evidence="2">
    <location>
        <begin position="1"/>
        <end position="19"/>
    </location>
</feature>
<gene>
    <name evidence="4" type="ORF">FOL46_002011</name>
    <name evidence="3" type="ORF">FOZ61_001331</name>
</gene>
<evidence type="ECO:0000313" key="3">
    <source>
        <dbReference type="EMBL" id="KAF4663847.1"/>
    </source>
</evidence>
<protein>
    <submittedName>
        <fullName evidence="3">Uncharacterized protein</fullName>
    </submittedName>
</protein>
<accession>A0A7J6LX54</accession>
<keyword evidence="2" id="KW-0732">Signal</keyword>
<feature type="compositionally biased region" description="Low complexity" evidence="1">
    <location>
        <begin position="221"/>
        <end position="236"/>
    </location>
</feature>
<feature type="compositionally biased region" description="Polar residues" evidence="1">
    <location>
        <begin position="237"/>
        <end position="246"/>
    </location>
</feature>
<dbReference type="Proteomes" id="UP000572268">
    <property type="component" value="Unassembled WGS sequence"/>
</dbReference>
<proteinExistence type="predicted"/>
<evidence type="ECO:0000313" key="5">
    <source>
        <dbReference type="Proteomes" id="UP000570595"/>
    </source>
</evidence>
<sequence>MSTLLPLITLCLATEGSLHQRQLPSPPYPSVGLYRSDPAPGLSLPFEMDDASMVIQETEPSNRTADLHFSSSRGDELDLVGLPLIWSTCQDSAFEEFKSENCLRLGDGGRTTDSIVWQAYLVVDETSKTTSGDYTRVTLSVVTVYTDDYIKIEHSVPMTLRALHRSVIVENYGMARPRQSLGASSETPMPLEREEDSDLDVVGEGPTIPLQNEAKDTEEISSSGSTSQTDSPPQSQATVPPGQSTLIDDAPSYRGPTTRSKTRREARSQEGPAVPPAKSWDGWKETQVPLKKRARKEETPS</sequence>
<dbReference type="OrthoDB" id="10473346at2759"/>
<organism evidence="3 5">
    <name type="scientific">Perkinsus olseni</name>
    <name type="common">Perkinsus atlanticus</name>
    <dbReference type="NCBI Taxonomy" id="32597"/>
    <lineage>
        <taxon>Eukaryota</taxon>
        <taxon>Sar</taxon>
        <taxon>Alveolata</taxon>
        <taxon>Perkinsozoa</taxon>
        <taxon>Perkinsea</taxon>
        <taxon>Perkinsida</taxon>
        <taxon>Perkinsidae</taxon>
        <taxon>Perkinsus</taxon>
    </lineage>
</organism>
<reference evidence="5 6" key="1">
    <citation type="submission" date="2020-04" db="EMBL/GenBank/DDBJ databases">
        <title>Perkinsus olseni comparative genomics.</title>
        <authorList>
            <person name="Bogema D.R."/>
        </authorList>
    </citation>
    <scope>NUCLEOTIDE SEQUENCE [LARGE SCALE GENOMIC DNA]</scope>
    <source>
        <strain evidence="3">ATCC PRA-179</strain>
        <strain evidence="4">ATCC PRA-31</strain>
    </source>
</reference>